<protein>
    <submittedName>
        <fullName evidence="1">Uncharacterized protein</fullName>
    </submittedName>
</protein>
<keyword evidence="2" id="KW-1185">Reference proteome</keyword>
<evidence type="ECO:0000313" key="2">
    <source>
        <dbReference type="Proteomes" id="UP001164250"/>
    </source>
</evidence>
<name>A0ACC1B0G1_9ROSI</name>
<sequence length="73" mass="8194">MNSRKIYTLLIVLVISVTVVSHVRVEAARVLHEDFASESHLESYSSVYENAKSRLSCWLQRLESGPSPRGPGH</sequence>
<dbReference type="EMBL" id="CM047903">
    <property type="protein sequence ID" value="KAJ0092409.1"/>
    <property type="molecule type" value="Genomic_DNA"/>
</dbReference>
<evidence type="ECO:0000313" key="1">
    <source>
        <dbReference type="EMBL" id="KAJ0092409.1"/>
    </source>
</evidence>
<organism evidence="1 2">
    <name type="scientific">Pistacia atlantica</name>
    <dbReference type="NCBI Taxonomy" id="434234"/>
    <lineage>
        <taxon>Eukaryota</taxon>
        <taxon>Viridiplantae</taxon>
        <taxon>Streptophyta</taxon>
        <taxon>Embryophyta</taxon>
        <taxon>Tracheophyta</taxon>
        <taxon>Spermatophyta</taxon>
        <taxon>Magnoliopsida</taxon>
        <taxon>eudicotyledons</taxon>
        <taxon>Gunneridae</taxon>
        <taxon>Pentapetalae</taxon>
        <taxon>rosids</taxon>
        <taxon>malvids</taxon>
        <taxon>Sapindales</taxon>
        <taxon>Anacardiaceae</taxon>
        <taxon>Pistacia</taxon>
    </lineage>
</organism>
<comment type="caution">
    <text evidence="1">The sequence shown here is derived from an EMBL/GenBank/DDBJ whole genome shotgun (WGS) entry which is preliminary data.</text>
</comment>
<reference evidence="2" key="1">
    <citation type="journal article" date="2023" name="G3 (Bethesda)">
        <title>Genome assembly and association tests identify interacting loci associated with vigor, precocity, and sex in interspecific pistachio rootstocks.</title>
        <authorList>
            <person name="Palmer W."/>
            <person name="Jacygrad E."/>
            <person name="Sagayaradj S."/>
            <person name="Cavanaugh K."/>
            <person name="Han R."/>
            <person name="Bertier L."/>
            <person name="Beede B."/>
            <person name="Kafkas S."/>
            <person name="Golino D."/>
            <person name="Preece J."/>
            <person name="Michelmore R."/>
        </authorList>
    </citation>
    <scope>NUCLEOTIDE SEQUENCE [LARGE SCALE GENOMIC DNA]</scope>
</reference>
<gene>
    <name evidence="1" type="ORF">Patl1_26642</name>
</gene>
<proteinExistence type="predicted"/>
<accession>A0ACC1B0G1</accession>
<dbReference type="Proteomes" id="UP001164250">
    <property type="component" value="Chromosome 7"/>
</dbReference>